<gene>
    <name evidence="1" type="ORF">AFUS01_LOCUS36194</name>
</gene>
<accession>A0A8J2L293</accession>
<dbReference type="AlphaFoldDB" id="A0A8J2L293"/>
<name>A0A8J2L293_9HEXA</name>
<dbReference type="EMBL" id="CAJVCH010538738">
    <property type="protein sequence ID" value="CAG7826126.1"/>
    <property type="molecule type" value="Genomic_DNA"/>
</dbReference>
<comment type="caution">
    <text evidence="1">The sequence shown here is derived from an EMBL/GenBank/DDBJ whole genome shotgun (WGS) entry which is preliminary data.</text>
</comment>
<protein>
    <submittedName>
        <fullName evidence="1">Uncharacterized protein</fullName>
    </submittedName>
</protein>
<dbReference type="Proteomes" id="UP000708208">
    <property type="component" value="Unassembled WGS sequence"/>
</dbReference>
<evidence type="ECO:0000313" key="1">
    <source>
        <dbReference type="EMBL" id="CAG7826126.1"/>
    </source>
</evidence>
<proteinExistence type="predicted"/>
<reference evidence="1" key="1">
    <citation type="submission" date="2021-06" db="EMBL/GenBank/DDBJ databases">
        <authorList>
            <person name="Hodson N. C."/>
            <person name="Mongue J. A."/>
            <person name="Jaron S. K."/>
        </authorList>
    </citation>
    <scope>NUCLEOTIDE SEQUENCE</scope>
</reference>
<organism evidence="1 2">
    <name type="scientific">Allacma fusca</name>
    <dbReference type="NCBI Taxonomy" id="39272"/>
    <lineage>
        <taxon>Eukaryota</taxon>
        <taxon>Metazoa</taxon>
        <taxon>Ecdysozoa</taxon>
        <taxon>Arthropoda</taxon>
        <taxon>Hexapoda</taxon>
        <taxon>Collembola</taxon>
        <taxon>Symphypleona</taxon>
        <taxon>Sminthuridae</taxon>
        <taxon>Allacma</taxon>
    </lineage>
</organism>
<evidence type="ECO:0000313" key="2">
    <source>
        <dbReference type="Proteomes" id="UP000708208"/>
    </source>
</evidence>
<sequence>MAPKRRRTQTKASVIYDSPSDINLDWFTTHDNECNRGSGIVEHYDRKEQLLNEIIPLMKEAELAKLMSASERTKRFKDKTAGEEIRKAALLTRLDVNTCQDPGDDKSKQDK</sequence>
<keyword evidence="2" id="KW-1185">Reference proteome</keyword>